<evidence type="ECO:0000256" key="1">
    <source>
        <dbReference type="ARBA" id="ARBA00004613"/>
    </source>
</evidence>
<evidence type="ECO:0000256" key="7">
    <source>
        <dbReference type="ARBA" id="ARBA00023180"/>
    </source>
</evidence>
<evidence type="ECO:0000313" key="13">
    <source>
        <dbReference type="Proteomes" id="UP001175001"/>
    </source>
</evidence>
<dbReference type="SMART" id="SM00710">
    <property type="entry name" value="PbH1"/>
    <property type="match status" value="5"/>
</dbReference>
<evidence type="ECO:0000256" key="11">
    <source>
        <dbReference type="SAM" id="SignalP"/>
    </source>
</evidence>
<feature type="signal peptide" evidence="11">
    <location>
        <begin position="1"/>
        <end position="20"/>
    </location>
</feature>
<evidence type="ECO:0000256" key="3">
    <source>
        <dbReference type="ARBA" id="ARBA00022525"/>
    </source>
</evidence>
<keyword evidence="8 10" id="KW-0326">Glycosidase</keyword>
<dbReference type="EMBL" id="JAUJDW010000050">
    <property type="protein sequence ID" value="KAK0647388.1"/>
    <property type="molecule type" value="Genomic_DNA"/>
</dbReference>
<gene>
    <name evidence="12" type="primary">rgxB_1</name>
    <name evidence="12" type="ORF">DIS24_g7778</name>
</gene>
<keyword evidence="5" id="KW-0677">Repeat</keyword>
<keyword evidence="6 10" id="KW-0378">Hydrolase</keyword>
<dbReference type="GO" id="GO:0071555">
    <property type="term" value="P:cell wall organization"/>
    <property type="evidence" value="ECO:0007669"/>
    <property type="project" value="UniProtKB-KW"/>
</dbReference>
<name>A0AA39Y7I3_9PEZI</name>
<dbReference type="Gene3D" id="2.160.20.10">
    <property type="entry name" value="Single-stranded right-handed beta-helix, Pectin lyase-like"/>
    <property type="match status" value="1"/>
</dbReference>
<dbReference type="AlphaFoldDB" id="A0AA39Y7I3"/>
<dbReference type="GO" id="GO:0045490">
    <property type="term" value="P:pectin catabolic process"/>
    <property type="evidence" value="ECO:0007669"/>
    <property type="project" value="UniProtKB-ARBA"/>
</dbReference>
<keyword evidence="9" id="KW-0961">Cell wall biogenesis/degradation</keyword>
<proteinExistence type="inferred from homology"/>
<dbReference type="PANTHER" id="PTHR31736">
    <property type="match status" value="1"/>
</dbReference>
<evidence type="ECO:0000256" key="4">
    <source>
        <dbReference type="ARBA" id="ARBA00022729"/>
    </source>
</evidence>
<dbReference type="SUPFAM" id="SSF51126">
    <property type="entry name" value="Pectin lyase-like"/>
    <property type="match status" value="1"/>
</dbReference>
<dbReference type="PANTHER" id="PTHR31736:SF8">
    <property type="entry name" value="PUTATIVE (AFU_ORTHOLOGUE AFUA_7G06410)-RELATED"/>
    <property type="match status" value="1"/>
</dbReference>
<keyword evidence="13" id="KW-1185">Reference proteome</keyword>
<dbReference type="InterPro" id="IPR012334">
    <property type="entry name" value="Pectin_lyas_fold"/>
</dbReference>
<accession>A0AA39Y7I3</accession>
<reference evidence="12" key="1">
    <citation type="submission" date="2023-06" db="EMBL/GenBank/DDBJ databases">
        <title>Multi-omics analyses reveal the molecular pathogenesis toolkit of Lasiodiplodia hormozganensis, a cross-kingdom pathogen.</title>
        <authorList>
            <person name="Felix C."/>
            <person name="Meneses R."/>
            <person name="Goncalves M.F.M."/>
            <person name="Tilleman L."/>
            <person name="Duarte A.S."/>
            <person name="Jorrin-Novo J.V."/>
            <person name="Van De Peer Y."/>
            <person name="Deforce D."/>
            <person name="Van Nieuwerburgh F."/>
            <person name="Esteves A.C."/>
            <person name="Alves A."/>
        </authorList>
    </citation>
    <scope>NUCLEOTIDE SEQUENCE</scope>
    <source>
        <strain evidence="12">CBS 339.90</strain>
    </source>
</reference>
<evidence type="ECO:0000256" key="8">
    <source>
        <dbReference type="ARBA" id="ARBA00023295"/>
    </source>
</evidence>
<organism evidence="12 13">
    <name type="scientific">Lasiodiplodia hormozganensis</name>
    <dbReference type="NCBI Taxonomy" id="869390"/>
    <lineage>
        <taxon>Eukaryota</taxon>
        <taxon>Fungi</taxon>
        <taxon>Dikarya</taxon>
        <taxon>Ascomycota</taxon>
        <taxon>Pezizomycotina</taxon>
        <taxon>Dothideomycetes</taxon>
        <taxon>Dothideomycetes incertae sedis</taxon>
        <taxon>Botryosphaeriales</taxon>
        <taxon>Botryosphaeriaceae</taxon>
        <taxon>Lasiodiplodia</taxon>
    </lineage>
</organism>
<protein>
    <submittedName>
        <fullName evidence="12">Alpha-L-rhamnosidase rgxB</fullName>
    </submittedName>
</protein>
<evidence type="ECO:0000256" key="9">
    <source>
        <dbReference type="ARBA" id="ARBA00023316"/>
    </source>
</evidence>
<dbReference type="Proteomes" id="UP001175001">
    <property type="component" value="Unassembled WGS sequence"/>
</dbReference>
<dbReference type="Pfam" id="PF00295">
    <property type="entry name" value="Glyco_hydro_28"/>
    <property type="match status" value="1"/>
</dbReference>
<keyword evidence="4 11" id="KW-0732">Signal</keyword>
<dbReference type="GO" id="GO:0005576">
    <property type="term" value="C:extracellular region"/>
    <property type="evidence" value="ECO:0007669"/>
    <property type="project" value="UniProtKB-SubCell"/>
</dbReference>
<dbReference type="InterPro" id="IPR006626">
    <property type="entry name" value="PbH1"/>
</dbReference>
<sequence>MLSVRSAVFALLLLWTCASGAIELKRRASCTISANEDGSDDTPAILEAFDECGTDGRIIFQNTTYHIDQIMTTTGLSNAEIDIYGTLLWSDNTSYWLSHNQWTGFQNGSAAWFLGGTNVTVNGYGYGTLDGNGQAWYDLVNGESNYPKRPHALAVWEASNMTFKDLRMVQSQMWTMAVMWSSNVLFDGVYINNTSGSSAPARNTDGADTINSDGVTFRNMYIRNGDDAIALKANSTNILIEDSTFDNSLGIAFGSLGQYDGVWERVENITARRNTFLGTRYGSYVKTWTGDQVDYPPNGGGGGIGYLRNATLEDFTFSELERYPFYITQCTTFSGTTGDCDSSLFEISNMTLRDWTGDANTSYKAWLDCSEASGGCTDLTMSGVDLINTGTGDDVIKVRCDHVSGTNGFDCD</sequence>
<dbReference type="InterPro" id="IPR000743">
    <property type="entry name" value="Glyco_hydro_28"/>
</dbReference>
<comment type="caution">
    <text evidence="12">The sequence shown here is derived from an EMBL/GenBank/DDBJ whole genome shotgun (WGS) entry which is preliminary data.</text>
</comment>
<evidence type="ECO:0000256" key="6">
    <source>
        <dbReference type="ARBA" id="ARBA00022801"/>
    </source>
</evidence>
<evidence type="ECO:0000256" key="10">
    <source>
        <dbReference type="RuleBase" id="RU361169"/>
    </source>
</evidence>
<dbReference type="GO" id="GO:0004650">
    <property type="term" value="F:polygalacturonase activity"/>
    <property type="evidence" value="ECO:0007669"/>
    <property type="project" value="InterPro"/>
</dbReference>
<evidence type="ECO:0000313" key="12">
    <source>
        <dbReference type="EMBL" id="KAK0647388.1"/>
    </source>
</evidence>
<comment type="subcellular location">
    <subcellularLocation>
        <location evidence="1">Secreted</location>
    </subcellularLocation>
</comment>
<evidence type="ECO:0000256" key="2">
    <source>
        <dbReference type="ARBA" id="ARBA00008834"/>
    </source>
</evidence>
<keyword evidence="7" id="KW-0325">Glycoprotein</keyword>
<dbReference type="InterPro" id="IPR011050">
    <property type="entry name" value="Pectin_lyase_fold/virulence"/>
</dbReference>
<feature type="chain" id="PRO_5041415621" evidence="11">
    <location>
        <begin position="21"/>
        <end position="412"/>
    </location>
</feature>
<comment type="similarity">
    <text evidence="2 10">Belongs to the glycosyl hydrolase 28 family.</text>
</comment>
<evidence type="ECO:0000256" key="5">
    <source>
        <dbReference type="ARBA" id="ARBA00022737"/>
    </source>
</evidence>
<keyword evidence="3" id="KW-0964">Secreted</keyword>